<evidence type="ECO:0000256" key="1">
    <source>
        <dbReference type="ARBA" id="ARBA00004604"/>
    </source>
</evidence>
<keyword evidence="4" id="KW-0539">Nucleus</keyword>
<dbReference type="GO" id="GO:0006364">
    <property type="term" value="P:rRNA processing"/>
    <property type="evidence" value="ECO:0007669"/>
    <property type="project" value="UniProtKB-KW"/>
</dbReference>
<dbReference type="OMA" id="THFEYKP"/>
<protein>
    <submittedName>
        <fullName evidence="8">Uncharacterized protein</fullName>
    </submittedName>
</protein>
<feature type="compositionally biased region" description="Acidic residues" evidence="7">
    <location>
        <begin position="74"/>
        <end position="132"/>
    </location>
</feature>
<feature type="compositionally biased region" description="Basic residues" evidence="7">
    <location>
        <begin position="473"/>
        <end position="482"/>
    </location>
</feature>
<name>A0A078AC89_STYLE</name>
<keyword evidence="2" id="KW-0690">Ribosome biogenesis</keyword>
<dbReference type="InterPro" id="IPR012173">
    <property type="entry name" value="Mpp10"/>
</dbReference>
<reference evidence="8 9" key="1">
    <citation type="submission" date="2014-06" db="EMBL/GenBank/DDBJ databases">
        <authorList>
            <person name="Swart Estienne"/>
        </authorList>
    </citation>
    <scope>NUCLEOTIDE SEQUENCE [LARGE SCALE GENOMIC DNA]</scope>
    <source>
        <strain evidence="8 9">130c</strain>
    </source>
</reference>
<keyword evidence="9" id="KW-1185">Reference proteome</keyword>
<feature type="region of interest" description="Disordered" evidence="7">
    <location>
        <begin position="48"/>
        <end position="173"/>
    </location>
</feature>
<evidence type="ECO:0000256" key="5">
    <source>
        <dbReference type="ARBA" id="ARBA00023274"/>
    </source>
</evidence>
<evidence type="ECO:0000313" key="9">
    <source>
        <dbReference type="Proteomes" id="UP000039865"/>
    </source>
</evidence>
<dbReference type="OrthoDB" id="445326at2759"/>
<keyword evidence="3" id="KW-0698">rRNA processing</keyword>
<comment type="subcellular location">
    <subcellularLocation>
        <location evidence="1">Nucleus</location>
        <location evidence="1">Nucleolus</location>
    </subcellularLocation>
</comment>
<dbReference type="Pfam" id="PF04006">
    <property type="entry name" value="Mpp10"/>
    <property type="match status" value="1"/>
</dbReference>
<feature type="region of interest" description="Disordered" evidence="7">
    <location>
        <begin position="420"/>
        <end position="453"/>
    </location>
</feature>
<keyword evidence="5" id="KW-0687">Ribonucleoprotein</keyword>
<comment type="similarity">
    <text evidence="6">Belongs to the MPP10 family.</text>
</comment>
<evidence type="ECO:0000256" key="2">
    <source>
        <dbReference type="ARBA" id="ARBA00022517"/>
    </source>
</evidence>
<sequence length="550" mass="64225">MSPNAKLKYMECFSQCSKIVHHTEKTNQQVIQKLSNLVSSEEFLKELAQEIGNTSTNEDDEEDSNDQTSQENNEQSDEDIDEEGEDDMDGEMKEDEGDNEDDDKFDEEFEQDEDEDEELERYLDDQDEEEEMKDQIKIPSDLEDDDEDEFGDDAKLDDEGEEFDQFKDEMGDDFANEDNVFQEANDRDEMDLLKYAKEEPKNTEFTNKEMLSRIQKIEDQMIGSKSWHLLGEIQAKERPMNSLLEVHLDFNVASKLPPQITQEKTNGLEAVIKQRIMDELFDDPIRKYIKGRKEGDDEDQMDFTKSKRGLGEQYEDDYRKKLVQSSDDPNSFLRGSDILSGADSTLKKEISELMRNLFNQLDQLSNFNYVPRVSQIKEATISTQNVPALMIEESLPIQISQAQTKSARETFSIHDQKLREKTELTKEERRKERATRKRKIKTHLHKKELVQKEKKREMGVGMLVDRFAMKDIKRKQDKKKKMKEGAVDEKDSKSKGGNKNEMKSSKFFKRMDEVVKSDAAKKESKKRSKLENTNSIYVNHDNKPSKRFKL</sequence>
<evidence type="ECO:0000256" key="6">
    <source>
        <dbReference type="ARBA" id="ARBA00029455"/>
    </source>
</evidence>
<evidence type="ECO:0000256" key="7">
    <source>
        <dbReference type="SAM" id="MobiDB-lite"/>
    </source>
</evidence>
<dbReference type="GO" id="GO:0034457">
    <property type="term" value="C:Mpp10 complex"/>
    <property type="evidence" value="ECO:0007669"/>
    <property type="project" value="InterPro"/>
</dbReference>
<dbReference type="Proteomes" id="UP000039865">
    <property type="component" value="Unassembled WGS sequence"/>
</dbReference>
<feature type="compositionally biased region" description="Basic and acidic residues" evidence="7">
    <location>
        <begin position="420"/>
        <end position="431"/>
    </location>
</feature>
<dbReference type="PANTHER" id="PTHR17039:SF0">
    <property type="entry name" value="U3 SMALL NUCLEOLAR RIBONUCLEOPROTEIN PROTEIN MPP10"/>
    <property type="match status" value="1"/>
</dbReference>
<evidence type="ECO:0000313" key="8">
    <source>
        <dbReference type="EMBL" id="CDW79839.1"/>
    </source>
</evidence>
<dbReference type="InParanoid" id="A0A078AC89"/>
<dbReference type="GO" id="GO:0005732">
    <property type="term" value="C:sno(s)RNA-containing ribonucleoprotein complex"/>
    <property type="evidence" value="ECO:0007669"/>
    <property type="project" value="InterPro"/>
</dbReference>
<evidence type="ECO:0000256" key="4">
    <source>
        <dbReference type="ARBA" id="ARBA00023242"/>
    </source>
</evidence>
<dbReference type="EMBL" id="CCKQ01008382">
    <property type="protein sequence ID" value="CDW79839.1"/>
    <property type="molecule type" value="Genomic_DNA"/>
</dbReference>
<feature type="compositionally biased region" description="Basic and acidic residues" evidence="7">
    <location>
        <begin position="483"/>
        <end position="522"/>
    </location>
</feature>
<dbReference type="GO" id="GO:0032040">
    <property type="term" value="C:small-subunit processome"/>
    <property type="evidence" value="ECO:0007669"/>
    <property type="project" value="TreeGrafter"/>
</dbReference>
<dbReference type="AlphaFoldDB" id="A0A078AC89"/>
<dbReference type="PANTHER" id="PTHR17039">
    <property type="entry name" value="U3 SMALL NUCLEOLAR RIBONUCLEOPROTEIN PROTEIN MPP10"/>
    <property type="match status" value="1"/>
</dbReference>
<feature type="compositionally biased region" description="Acidic residues" evidence="7">
    <location>
        <begin position="141"/>
        <end position="163"/>
    </location>
</feature>
<organism evidence="8 9">
    <name type="scientific">Stylonychia lemnae</name>
    <name type="common">Ciliate</name>
    <dbReference type="NCBI Taxonomy" id="5949"/>
    <lineage>
        <taxon>Eukaryota</taxon>
        <taxon>Sar</taxon>
        <taxon>Alveolata</taxon>
        <taxon>Ciliophora</taxon>
        <taxon>Intramacronucleata</taxon>
        <taxon>Spirotrichea</taxon>
        <taxon>Stichotrichia</taxon>
        <taxon>Sporadotrichida</taxon>
        <taxon>Oxytrichidae</taxon>
        <taxon>Stylonychinae</taxon>
        <taxon>Stylonychia</taxon>
    </lineage>
</organism>
<proteinExistence type="inferred from homology"/>
<feature type="region of interest" description="Disordered" evidence="7">
    <location>
        <begin position="291"/>
        <end position="310"/>
    </location>
</feature>
<feature type="compositionally biased region" description="Basic residues" evidence="7">
    <location>
        <begin position="432"/>
        <end position="446"/>
    </location>
</feature>
<evidence type="ECO:0000256" key="3">
    <source>
        <dbReference type="ARBA" id="ARBA00022552"/>
    </source>
</evidence>
<gene>
    <name evidence="8" type="primary">Contig2516.g2706</name>
    <name evidence="8" type="ORF">STYLEM_8831</name>
</gene>
<accession>A0A078AC89</accession>
<feature type="region of interest" description="Disordered" evidence="7">
    <location>
        <begin position="473"/>
        <end position="550"/>
    </location>
</feature>